<dbReference type="Pfam" id="PF10557">
    <property type="entry name" value="Cullin_Nedd8"/>
    <property type="match status" value="1"/>
</dbReference>
<evidence type="ECO:0000256" key="2">
    <source>
        <dbReference type="PROSITE-ProRule" id="PRU00330"/>
    </source>
</evidence>
<evidence type="ECO:0000259" key="4">
    <source>
        <dbReference type="PROSITE" id="PS50069"/>
    </source>
</evidence>
<dbReference type="InterPro" id="IPR036317">
    <property type="entry name" value="Cullin_homology_sf"/>
</dbReference>
<accession>A0A7H9HT27</accession>
<organism evidence="5 6">
    <name type="scientific">Torulaspora globosa</name>
    <dbReference type="NCBI Taxonomy" id="48254"/>
    <lineage>
        <taxon>Eukaryota</taxon>
        <taxon>Fungi</taxon>
        <taxon>Dikarya</taxon>
        <taxon>Ascomycota</taxon>
        <taxon>Saccharomycotina</taxon>
        <taxon>Saccharomycetes</taxon>
        <taxon>Saccharomycetales</taxon>
        <taxon>Saccharomycetaceae</taxon>
        <taxon>Torulaspora</taxon>
    </lineage>
</organism>
<dbReference type="InterPro" id="IPR016159">
    <property type="entry name" value="Cullin_repeat-like_dom_sf"/>
</dbReference>
<dbReference type="InterPro" id="IPR016158">
    <property type="entry name" value="Cullin_homology"/>
</dbReference>
<dbReference type="AlphaFoldDB" id="A0A7H9HT27"/>
<dbReference type="Gene3D" id="1.20.1310.10">
    <property type="entry name" value="Cullin Repeats"/>
    <property type="match status" value="3"/>
</dbReference>
<protein>
    <recommendedName>
        <fullName evidence="4">Cullin family profile domain-containing protein</fullName>
    </recommendedName>
</protein>
<dbReference type="EMBL" id="CP059270">
    <property type="protein sequence ID" value="QLQ80469.1"/>
    <property type="molecule type" value="Genomic_DNA"/>
</dbReference>
<evidence type="ECO:0000256" key="1">
    <source>
        <dbReference type="ARBA" id="ARBA00006019"/>
    </source>
</evidence>
<dbReference type="InterPro" id="IPR036388">
    <property type="entry name" value="WH-like_DNA-bd_sf"/>
</dbReference>
<dbReference type="Proteomes" id="UP000510647">
    <property type="component" value="Chromosome 4"/>
</dbReference>
<gene>
    <name evidence="5" type="ORF">HG537_0D04690</name>
</gene>
<dbReference type="SMART" id="SM00884">
    <property type="entry name" value="Cullin_Nedd8"/>
    <property type="match status" value="1"/>
</dbReference>
<evidence type="ECO:0000313" key="5">
    <source>
        <dbReference type="EMBL" id="QLQ80469.1"/>
    </source>
</evidence>
<dbReference type="InterPro" id="IPR036390">
    <property type="entry name" value="WH_DNA-bd_sf"/>
</dbReference>
<dbReference type="SUPFAM" id="SSF74788">
    <property type="entry name" value="Cullin repeat-like"/>
    <property type="match status" value="1"/>
</dbReference>
<dbReference type="SUPFAM" id="SSF46785">
    <property type="entry name" value="Winged helix' DNA-binding domain"/>
    <property type="match status" value="1"/>
</dbReference>
<dbReference type="SMART" id="SM00182">
    <property type="entry name" value="CULLIN"/>
    <property type="match status" value="1"/>
</dbReference>
<dbReference type="SUPFAM" id="SSF75632">
    <property type="entry name" value="Cullin homology domain"/>
    <property type="match status" value="1"/>
</dbReference>
<evidence type="ECO:0000313" key="6">
    <source>
        <dbReference type="Proteomes" id="UP000510647"/>
    </source>
</evidence>
<proteinExistence type="inferred from homology"/>
<dbReference type="Gene3D" id="3.30.230.130">
    <property type="entry name" value="Cullin, Chain C, Domain 2"/>
    <property type="match status" value="1"/>
</dbReference>
<dbReference type="Pfam" id="PF26557">
    <property type="entry name" value="Cullin_AB"/>
    <property type="match status" value="1"/>
</dbReference>
<reference evidence="5 6" key="1">
    <citation type="submission" date="2020-06" db="EMBL/GenBank/DDBJ databases">
        <title>The yeast mating-type switching endonuclease HO is a domesticated member of an unorthodox homing genetic element family.</title>
        <authorList>
            <person name="Coughlan A.Y."/>
            <person name="Lombardi L."/>
            <person name="Braun-Galleani S."/>
            <person name="Martos A.R."/>
            <person name="Galeote V."/>
            <person name="Bigey F."/>
            <person name="Dequin S."/>
            <person name="Byrne K.P."/>
            <person name="Wolfe K.H."/>
        </authorList>
    </citation>
    <scope>NUCLEOTIDE SEQUENCE [LARGE SCALE GENOMIC DNA]</scope>
    <source>
        <strain evidence="5 6">CBS2947</strain>
    </source>
</reference>
<dbReference type="PANTHER" id="PTHR11932">
    <property type="entry name" value="CULLIN"/>
    <property type="match status" value="1"/>
</dbReference>
<comment type="similarity">
    <text evidence="1 2 3">Belongs to the cullin family.</text>
</comment>
<sequence>MATKRTKIRIPNRLGNFEESSESLLSSLGLAIDEICSDHYSKLSFEYLYRVVYTLTLRKKGPEVFEIVELHIGKILDRRKDELKYYEGKGYELLDSLRVEWEKQRLHFKLLGDVMIYMDKVYCKQEMKPETFDFTMRLFKKRIILPLSESIDEAMIQEINCIRFKQSLDGPNADLCKELVDIMETLADEKDNYFINHFEPLLLAETEKYYQCVLKDQELDSVGRLEFMKKLRNFECELDSKVLNTDSTIKIIGVLDKVLLWNPDFVNDKPALVRLAINTNGIDLMKELCQLSDDSEYAKRLMEAVKTCLRNDANSVVLDMNSKKRTQAAAKWTANLIELYDRYDRFLREVGFSTDTLDSETSKDPYHSAGLLDNVFSEFLNQQGRQAIDAITLYLDVLLKMTQPKREIERVKKDLEATVKLFKLLSEKDLFVNAYKQQMSRRLLQHRSMIEVERWMVKRIKDELGTFFTSKLDGMLRDIGTSNEISRSFKNSIDEDRWPNELDFRPQILTVTSWPFQTPSASENNIILPTHLEQLKLDFESYYAKKYSERTLQWAHNLGYIELGFQFDESYHEISMPIPMAIICLLFDNFDQLTLEMIEEHTGIPEQELLKHLTSLTLVPKSRILRKKPASRTISRNDKFTINHSFTAPTRKVKVQPVASILPSSRSDSNVDLTQDSVKRERLNETNAAIVRLLKSHQRLSHNDLANLVTEQVKNRFPMNSSLFKKSMNYLMEKEYVQRDPEDLSIYHYIS</sequence>
<dbReference type="Pfam" id="PF00888">
    <property type="entry name" value="Cullin"/>
    <property type="match status" value="1"/>
</dbReference>
<dbReference type="InterPro" id="IPR059120">
    <property type="entry name" value="Cullin-like_AB"/>
</dbReference>
<dbReference type="Gene3D" id="1.10.10.10">
    <property type="entry name" value="Winged helix-like DNA-binding domain superfamily/Winged helix DNA-binding domain"/>
    <property type="match status" value="1"/>
</dbReference>
<keyword evidence="6" id="KW-1185">Reference proteome</keyword>
<dbReference type="InterPro" id="IPR045093">
    <property type="entry name" value="Cullin"/>
</dbReference>
<dbReference type="InterPro" id="IPR001373">
    <property type="entry name" value="Cullin_N"/>
</dbReference>
<dbReference type="InterPro" id="IPR019559">
    <property type="entry name" value="Cullin_neddylation_domain"/>
</dbReference>
<dbReference type="GO" id="GO:0031625">
    <property type="term" value="F:ubiquitin protein ligase binding"/>
    <property type="evidence" value="ECO:0007669"/>
    <property type="project" value="InterPro"/>
</dbReference>
<dbReference type="GO" id="GO:0006511">
    <property type="term" value="P:ubiquitin-dependent protein catabolic process"/>
    <property type="evidence" value="ECO:0007669"/>
    <property type="project" value="InterPro"/>
</dbReference>
<name>A0A7H9HT27_9SACH</name>
<dbReference type="OrthoDB" id="27073at2759"/>
<feature type="domain" description="Cullin family profile" evidence="4">
    <location>
        <begin position="386"/>
        <end position="617"/>
    </location>
</feature>
<evidence type="ECO:0000256" key="3">
    <source>
        <dbReference type="RuleBase" id="RU003829"/>
    </source>
</evidence>
<dbReference type="PROSITE" id="PS50069">
    <property type="entry name" value="CULLIN_2"/>
    <property type="match status" value="1"/>
</dbReference>